<accession>A0A0C6P9P0</accession>
<feature type="domain" description="Multidrug resistance protein MdtA-like alpha-helical hairpin" evidence="6">
    <location>
        <begin position="104"/>
        <end position="163"/>
    </location>
</feature>
<evidence type="ECO:0000256" key="3">
    <source>
        <dbReference type="ARBA" id="ARBA00022448"/>
    </source>
</evidence>
<dbReference type="Pfam" id="PF25954">
    <property type="entry name" value="Beta-barrel_RND_2"/>
    <property type="match status" value="1"/>
</dbReference>
<dbReference type="GO" id="GO:0015562">
    <property type="term" value="F:efflux transmembrane transporter activity"/>
    <property type="evidence" value="ECO:0007669"/>
    <property type="project" value="TreeGrafter"/>
</dbReference>
<dbReference type="EMBL" id="HE965806">
    <property type="protein sequence ID" value="CCJ56477.1"/>
    <property type="molecule type" value="Genomic_DNA"/>
</dbReference>
<dbReference type="InterPro" id="IPR058627">
    <property type="entry name" value="MdtA-like_C"/>
</dbReference>
<reference evidence="10 11" key="1">
    <citation type="journal article" date="2012" name="BMC Genomics">
        <title>Comparative genomics of the classical Bordetella subspecies: the evolution and exchange of virulence-associated diversity amongst closely related pathogens.</title>
        <authorList>
            <person name="Park J."/>
            <person name="Zhang Y."/>
            <person name="Buboltz A.M."/>
            <person name="Zhang X."/>
            <person name="Schuster S.C."/>
            <person name="Ahuja U."/>
            <person name="Liu M."/>
            <person name="Miller J.F."/>
            <person name="Sebaihia M."/>
            <person name="Bentley S.D."/>
            <person name="Parkhill J."/>
            <person name="Harvill E.T."/>
        </authorList>
    </citation>
    <scope>NUCLEOTIDE SEQUENCE [LARGE SCALE GENOMIC DNA]</scope>
    <source>
        <strain evidence="10 11">253</strain>
    </source>
</reference>
<keyword evidence="3" id="KW-0813">Transport</keyword>
<sequence>MKSKKGTLAAGIVAAVAIAGGAWLYLRDAGSAPAWTMAPVKVAAAPAALGPLPVTLAGIGTLQASRQVVIPAEVDGRIARIAFESGQAVRAGQVLAQLNDAPEQGDLARLQAQLRNARSVLERTRRLVPQQAATAEQLDQARAAYDQAAGEVRRVQALVEQKQVKAPFDGVLGVRRVDLGQFVRAGEPVVSLTDARTMYADITLPEQALRDIRTGQAVSVGVDAYPGRAFDGVVSTIEPQVSAQARTLLVRATLPNPDGVLAPGMYVNARVALPERPGVITVPETAVSYSAYGDSVYVVDDTVRPATVRQVFVKTAERVDSRIVVTEGLQAGQRVVTSGQLRLHNGAAVEVFGQDTLAAGGGTALASH</sequence>
<dbReference type="PANTHER" id="PTHR30469:SF29">
    <property type="entry name" value="BLR2860 PROTEIN"/>
    <property type="match status" value="1"/>
</dbReference>
<dbReference type="Pfam" id="PF25917">
    <property type="entry name" value="BSH_RND"/>
    <property type="match status" value="1"/>
</dbReference>
<evidence type="ECO:0000259" key="7">
    <source>
        <dbReference type="Pfam" id="PF25917"/>
    </source>
</evidence>
<feature type="domain" description="Multidrug resistance protein MdtA-like barrel-sandwich hybrid" evidence="7">
    <location>
        <begin position="66"/>
        <end position="190"/>
    </location>
</feature>
<dbReference type="Gene3D" id="2.40.50.100">
    <property type="match status" value="1"/>
</dbReference>
<proteinExistence type="inferred from homology"/>
<feature type="transmembrane region" description="Helical" evidence="5">
    <location>
        <begin position="7"/>
        <end position="26"/>
    </location>
</feature>
<dbReference type="PANTHER" id="PTHR30469">
    <property type="entry name" value="MULTIDRUG RESISTANCE PROTEIN MDTA"/>
    <property type="match status" value="1"/>
</dbReference>
<gene>
    <name evidence="10" type="ORF">BN112_4563</name>
</gene>
<dbReference type="InterPro" id="IPR058624">
    <property type="entry name" value="MdtA-like_HH"/>
</dbReference>
<evidence type="ECO:0000259" key="6">
    <source>
        <dbReference type="Pfam" id="PF25876"/>
    </source>
</evidence>
<keyword evidence="5" id="KW-0812">Transmembrane</keyword>
<dbReference type="FunFam" id="2.40.30.170:FF:000010">
    <property type="entry name" value="Efflux RND transporter periplasmic adaptor subunit"/>
    <property type="match status" value="1"/>
</dbReference>
<dbReference type="HOGENOM" id="CLU_018816_1_2_4"/>
<evidence type="ECO:0000256" key="1">
    <source>
        <dbReference type="ARBA" id="ARBA00004196"/>
    </source>
</evidence>
<evidence type="ECO:0000259" key="9">
    <source>
        <dbReference type="Pfam" id="PF25967"/>
    </source>
</evidence>
<evidence type="ECO:0000256" key="2">
    <source>
        <dbReference type="ARBA" id="ARBA00009477"/>
    </source>
</evidence>
<name>A0A0C6P9P0_BORBO</name>
<dbReference type="Gene3D" id="1.10.287.470">
    <property type="entry name" value="Helix hairpin bin"/>
    <property type="match status" value="1"/>
</dbReference>
<dbReference type="SUPFAM" id="SSF111369">
    <property type="entry name" value="HlyD-like secretion proteins"/>
    <property type="match status" value="1"/>
</dbReference>
<dbReference type="KEGG" id="bbh:BN112_4563"/>
<feature type="domain" description="CusB-like beta-barrel" evidence="8">
    <location>
        <begin position="201"/>
        <end position="272"/>
    </location>
</feature>
<dbReference type="InterPro" id="IPR058625">
    <property type="entry name" value="MdtA-like_BSH"/>
</dbReference>
<feature type="domain" description="Multidrug resistance protein MdtA-like C-terminal permuted SH3" evidence="9">
    <location>
        <begin position="279"/>
        <end position="339"/>
    </location>
</feature>
<evidence type="ECO:0000256" key="5">
    <source>
        <dbReference type="SAM" id="Phobius"/>
    </source>
</evidence>
<keyword evidence="4" id="KW-0175">Coiled coil</keyword>
<dbReference type="Proteomes" id="UP000007564">
    <property type="component" value="Chromosome"/>
</dbReference>
<organism evidence="10 11">
    <name type="scientific">Bordetella bronchiseptica 253</name>
    <dbReference type="NCBI Taxonomy" id="568707"/>
    <lineage>
        <taxon>Bacteria</taxon>
        <taxon>Pseudomonadati</taxon>
        <taxon>Pseudomonadota</taxon>
        <taxon>Betaproteobacteria</taxon>
        <taxon>Burkholderiales</taxon>
        <taxon>Alcaligenaceae</taxon>
        <taxon>Bordetella</taxon>
    </lineage>
</organism>
<dbReference type="AlphaFoldDB" id="A0A0C6P9P0"/>
<dbReference type="OrthoDB" id="9806939at2"/>
<evidence type="ECO:0000313" key="10">
    <source>
        <dbReference type="EMBL" id="CCJ56477.1"/>
    </source>
</evidence>
<dbReference type="NCBIfam" id="TIGR01730">
    <property type="entry name" value="RND_mfp"/>
    <property type="match status" value="1"/>
</dbReference>
<dbReference type="GO" id="GO:1990281">
    <property type="term" value="C:efflux pump complex"/>
    <property type="evidence" value="ECO:0007669"/>
    <property type="project" value="TreeGrafter"/>
</dbReference>
<dbReference type="Gene3D" id="2.40.30.170">
    <property type="match status" value="1"/>
</dbReference>
<protein>
    <submittedName>
        <fullName evidence="10">Probable HlyD-family secretion protein</fullName>
    </submittedName>
</protein>
<dbReference type="InterPro" id="IPR006143">
    <property type="entry name" value="RND_pump_MFP"/>
</dbReference>
<feature type="coiled-coil region" evidence="4">
    <location>
        <begin position="107"/>
        <end position="158"/>
    </location>
</feature>
<evidence type="ECO:0000313" key="11">
    <source>
        <dbReference type="Proteomes" id="UP000007564"/>
    </source>
</evidence>
<dbReference type="Pfam" id="PF25967">
    <property type="entry name" value="RND-MFP_C"/>
    <property type="match status" value="1"/>
</dbReference>
<keyword evidence="5" id="KW-1133">Transmembrane helix</keyword>
<keyword evidence="5" id="KW-0472">Membrane</keyword>
<dbReference type="InterPro" id="IPR058792">
    <property type="entry name" value="Beta-barrel_RND_2"/>
</dbReference>
<comment type="subcellular location">
    <subcellularLocation>
        <location evidence="1">Cell envelope</location>
    </subcellularLocation>
</comment>
<evidence type="ECO:0000259" key="8">
    <source>
        <dbReference type="Pfam" id="PF25954"/>
    </source>
</evidence>
<evidence type="ECO:0000256" key="4">
    <source>
        <dbReference type="SAM" id="Coils"/>
    </source>
</evidence>
<dbReference type="Gene3D" id="2.40.420.20">
    <property type="match status" value="1"/>
</dbReference>
<comment type="similarity">
    <text evidence="2">Belongs to the membrane fusion protein (MFP) (TC 8.A.1) family.</text>
</comment>
<dbReference type="Pfam" id="PF25876">
    <property type="entry name" value="HH_MFP_RND"/>
    <property type="match status" value="1"/>
</dbReference>
<dbReference type="GeneID" id="56477665"/>
<dbReference type="RefSeq" id="WP_010926967.1">
    <property type="nucleotide sequence ID" value="NC_019382.1"/>
</dbReference>